<dbReference type="Gene3D" id="3.30.450.80">
    <property type="entry name" value="Transcription factor LuxR-like, autoinducer-binding domain"/>
    <property type="match status" value="1"/>
</dbReference>
<name>A9D281_HOEPD</name>
<keyword evidence="3" id="KW-0804">Transcription</keyword>
<reference evidence="5 6" key="2">
    <citation type="submission" date="2012-06" db="EMBL/GenBank/DDBJ databases">
        <authorList>
            <person name="Fiebig A."/>
        </authorList>
    </citation>
    <scope>NUCLEOTIDE SEQUENCE [LARGE SCALE GENOMIC DNA]</scope>
    <source>
        <strain evidence="5 6">DFL-43</strain>
    </source>
</reference>
<dbReference type="Pfam" id="PF00196">
    <property type="entry name" value="GerE"/>
    <property type="match status" value="1"/>
</dbReference>
<dbReference type="STRING" id="411684.HPDFL43_14177"/>
<evidence type="ECO:0000256" key="2">
    <source>
        <dbReference type="ARBA" id="ARBA00023125"/>
    </source>
</evidence>
<dbReference type="SMART" id="SM00421">
    <property type="entry name" value="HTH_LUXR"/>
    <property type="match status" value="1"/>
</dbReference>
<evidence type="ECO:0000256" key="1">
    <source>
        <dbReference type="ARBA" id="ARBA00023015"/>
    </source>
</evidence>
<protein>
    <submittedName>
        <fullName evidence="5">DNA-binding HTH domain-containing protein</fullName>
    </submittedName>
</protein>
<accession>A9D281</accession>
<dbReference type="PROSITE" id="PS50043">
    <property type="entry name" value="HTH_LUXR_2"/>
    <property type="match status" value="1"/>
</dbReference>
<evidence type="ECO:0000256" key="3">
    <source>
        <dbReference type="ARBA" id="ARBA00023163"/>
    </source>
</evidence>
<dbReference type="Gene3D" id="1.10.10.10">
    <property type="entry name" value="Winged helix-like DNA-binding domain superfamily/Winged helix DNA-binding domain"/>
    <property type="match status" value="1"/>
</dbReference>
<dbReference type="OrthoDB" id="3170288at2"/>
<dbReference type="GO" id="GO:0006355">
    <property type="term" value="P:regulation of DNA-templated transcription"/>
    <property type="evidence" value="ECO:0007669"/>
    <property type="project" value="InterPro"/>
</dbReference>
<dbReference type="InterPro" id="IPR005143">
    <property type="entry name" value="TF_LuxR_autoind-bd_dom"/>
</dbReference>
<dbReference type="InterPro" id="IPR000792">
    <property type="entry name" value="Tscrpt_reg_LuxR_C"/>
</dbReference>
<proteinExistence type="predicted"/>
<dbReference type="PRINTS" id="PR00038">
    <property type="entry name" value="HTHLUXR"/>
</dbReference>
<dbReference type="RefSeq" id="WP_007198597.1">
    <property type="nucleotide sequence ID" value="NZ_CM002917.1"/>
</dbReference>
<dbReference type="PANTHER" id="PTHR44688">
    <property type="entry name" value="DNA-BINDING TRANSCRIPTIONAL ACTIVATOR DEVR_DOSR"/>
    <property type="match status" value="1"/>
</dbReference>
<keyword evidence="2 5" id="KW-0238">DNA-binding</keyword>
<reference evidence="5 6" key="1">
    <citation type="submission" date="2007-10" db="EMBL/GenBank/DDBJ databases">
        <authorList>
            <person name="Wagner-Dobler I."/>
            <person name="Ferriera S."/>
            <person name="Johnson J."/>
            <person name="Kravitz S."/>
            <person name="Beeson K."/>
            <person name="Sutton G."/>
            <person name="Rogers Y.-H."/>
            <person name="Friedman R."/>
            <person name="Frazier M."/>
            <person name="Venter J.C."/>
        </authorList>
    </citation>
    <scope>NUCLEOTIDE SEQUENCE [LARGE SCALE GENOMIC DNA]</scope>
    <source>
        <strain evidence="5 6">DFL-43</strain>
    </source>
</reference>
<feature type="domain" description="HTH luxR-type" evidence="4">
    <location>
        <begin position="169"/>
        <end position="234"/>
    </location>
</feature>
<dbReference type="SUPFAM" id="SSF75516">
    <property type="entry name" value="Pheromone-binding domain of LuxR-like quorum-sensing transcription factors"/>
    <property type="match status" value="1"/>
</dbReference>
<sequence>MKFNEDLFQRLKTATTEHELAVSLQALTSEFDFRFFSIFDIPATFSDRLSKHIRLSNLPSEYIEEYDSLNLLSNSSVFAMLRQSTAPMTRFLDLAVKERPTEEQQVMRAVFEKHNMTMGVYFPVHGSNGRRAAMAFYGTRPALSFAETGVLGLCVLHAFDAYSKMTNKTGTKANGITTRELEVLHWAANGKTSTEIAAILSLSDHTVNTYMNSAMRKLDCVNRTQLVAKALRLHLIS</sequence>
<dbReference type="GO" id="GO:0003677">
    <property type="term" value="F:DNA binding"/>
    <property type="evidence" value="ECO:0007669"/>
    <property type="project" value="UniProtKB-KW"/>
</dbReference>
<organism evidence="5 6">
    <name type="scientific">Hoeflea phototrophica (strain DSM 17068 / NCIMB 14078 / DFL-43)</name>
    <dbReference type="NCBI Taxonomy" id="411684"/>
    <lineage>
        <taxon>Bacteria</taxon>
        <taxon>Pseudomonadati</taxon>
        <taxon>Pseudomonadota</taxon>
        <taxon>Alphaproteobacteria</taxon>
        <taxon>Hyphomicrobiales</taxon>
        <taxon>Rhizobiaceae</taxon>
        <taxon>Hoeflea</taxon>
    </lineage>
</organism>
<dbReference type="EMBL" id="ABIA03000004">
    <property type="protein sequence ID" value="EDQ34151.1"/>
    <property type="molecule type" value="Genomic_DNA"/>
</dbReference>
<keyword evidence="6" id="KW-1185">Reference proteome</keyword>
<dbReference type="InterPro" id="IPR016032">
    <property type="entry name" value="Sig_transdc_resp-reg_C-effctor"/>
</dbReference>
<evidence type="ECO:0000313" key="6">
    <source>
        <dbReference type="Proteomes" id="UP000004291"/>
    </source>
</evidence>
<dbReference type="PANTHER" id="PTHR44688:SF16">
    <property type="entry name" value="DNA-BINDING TRANSCRIPTIONAL ACTIVATOR DEVR_DOSR"/>
    <property type="match status" value="1"/>
</dbReference>
<gene>
    <name evidence="5" type="ORF">HPDFL43_14177</name>
</gene>
<dbReference type="Pfam" id="PF03472">
    <property type="entry name" value="Autoind_bind"/>
    <property type="match status" value="1"/>
</dbReference>
<dbReference type="PROSITE" id="PS00622">
    <property type="entry name" value="HTH_LUXR_1"/>
    <property type="match status" value="1"/>
</dbReference>
<dbReference type="InterPro" id="IPR036693">
    <property type="entry name" value="TF_LuxR_autoind-bd_dom_sf"/>
</dbReference>
<dbReference type="CDD" id="cd06170">
    <property type="entry name" value="LuxR_C_like"/>
    <property type="match status" value="1"/>
</dbReference>
<dbReference type="SUPFAM" id="SSF46894">
    <property type="entry name" value="C-terminal effector domain of the bipartite response regulators"/>
    <property type="match status" value="1"/>
</dbReference>
<evidence type="ECO:0000313" key="5">
    <source>
        <dbReference type="EMBL" id="EDQ34151.1"/>
    </source>
</evidence>
<comment type="caution">
    <text evidence="5">The sequence shown here is derived from an EMBL/GenBank/DDBJ whole genome shotgun (WGS) entry which is preliminary data.</text>
</comment>
<dbReference type="AlphaFoldDB" id="A9D281"/>
<keyword evidence="1" id="KW-0805">Transcription regulation</keyword>
<dbReference type="Proteomes" id="UP000004291">
    <property type="component" value="Chromosome"/>
</dbReference>
<evidence type="ECO:0000259" key="4">
    <source>
        <dbReference type="PROSITE" id="PS50043"/>
    </source>
</evidence>
<dbReference type="eggNOG" id="COG2771">
    <property type="taxonomic scope" value="Bacteria"/>
</dbReference>
<dbReference type="HOGENOM" id="CLU_072786_4_2_5"/>
<dbReference type="InterPro" id="IPR036388">
    <property type="entry name" value="WH-like_DNA-bd_sf"/>
</dbReference>